<protein>
    <submittedName>
        <fullName evidence="1">Uncharacterized protein</fullName>
    </submittedName>
</protein>
<comment type="caution">
    <text evidence="1">The sequence shown here is derived from an EMBL/GenBank/DDBJ whole genome shotgun (WGS) entry which is preliminary data.</text>
</comment>
<sequence length="103" mass="11126">MSLRPPSHLAGASAAEAAFDALGHEVLAEKAAALGRAGQRVEETLARLRDNGDEQSRPLLLKEAAAAVHGYFIQRELCGLRRHDAVIREYDIPKAVLVRLGAM</sequence>
<dbReference type="InterPro" id="IPR046606">
    <property type="entry name" value="DUF6665"/>
</dbReference>
<dbReference type="Proteomes" id="UP000093737">
    <property type="component" value="Unassembled WGS sequence"/>
</dbReference>
<proteinExistence type="predicted"/>
<organism evidence="1 2">
    <name type="scientific">Rhizobium loti</name>
    <name type="common">Mesorhizobium loti</name>
    <dbReference type="NCBI Taxonomy" id="381"/>
    <lineage>
        <taxon>Bacteria</taxon>
        <taxon>Pseudomonadati</taxon>
        <taxon>Pseudomonadota</taxon>
        <taxon>Alphaproteobacteria</taxon>
        <taxon>Hyphomicrobiales</taxon>
        <taxon>Phyllobacteriaceae</taxon>
        <taxon>Mesorhizobium</taxon>
    </lineage>
</organism>
<evidence type="ECO:0000313" key="2">
    <source>
        <dbReference type="Proteomes" id="UP000093737"/>
    </source>
</evidence>
<evidence type="ECO:0000313" key="1">
    <source>
        <dbReference type="EMBL" id="OBQ70897.1"/>
    </source>
</evidence>
<accession>A0A6M7TX80</accession>
<reference evidence="1 2" key="1">
    <citation type="submission" date="2016-05" db="EMBL/GenBank/DDBJ databases">
        <authorList>
            <person name="Ramsay J.P."/>
        </authorList>
    </citation>
    <scope>NUCLEOTIDE SEQUENCE [LARGE SCALE GENOMIC DNA]</scope>
    <source>
        <strain evidence="1 2">NZP2042</strain>
    </source>
</reference>
<name>A0A6M7TX80_RHILI</name>
<dbReference type="RefSeq" id="WP_056578000.1">
    <property type="nucleotide sequence ID" value="NZ_CP033334.1"/>
</dbReference>
<gene>
    <name evidence="1" type="ORF">A8145_27945</name>
</gene>
<dbReference type="EMBL" id="LYTK01000002">
    <property type="protein sequence ID" value="OBQ70897.1"/>
    <property type="molecule type" value="Genomic_DNA"/>
</dbReference>
<dbReference type="Pfam" id="PF20370">
    <property type="entry name" value="DUF6665"/>
    <property type="match status" value="1"/>
</dbReference>
<dbReference type="AlphaFoldDB" id="A0A6M7TX80"/>